<dbReference type="EMBL" id="VSSQ01046466">
    <property type="protein sequence ID" value="MPN00440.1"/>
    <property type="molecule type" value="Genomic_DNA"/>
</dbReference>
<sequence>MKDTAKSGSMPLETPAIIDIVPVGAIVVVVAFLSCISLSANMLLAKLGNVPRTSANSIEACLDLSFIKLITFWAVFMPSSES</sequence>
<feature type="transmembrane region" description="Helical" evidence="1">
    <location>
        <begin position="20"/>
        <end position="45"/>
    </location>
</feature>
<keyword evidence="1" id="KW-0812">Transmembrane</keyword>
<protein>
    <submittedName>
        <fullName evidence="2">Uncharacterized protein</fullName>
    </submittedName>
</protein>
<evidence type="ECO:0000256" key="1">
    <source>
        <dbReference type="SAM" id="Phobius"/>
    </source>
</evidence>
<reference evidence="2" key="1">
    <citation type="submission" date="2019-08" db="EMBL/GenBank/DDBJ databases">
        <authorList>
            <person name="Kucharzyk K."/>
            <person name="Murdoch R.W."/>
            <person name="Higgins S."/>
            <person name="Loffler F."/>
        </authorList>
    </citation>
    <scope>NUCLEOTIDE SEQUENCE</scope>
</reference>
<evidence type="ECO:0000313" key="2">
    <source>
        <dbReference type="EMBL" id="MPN00440.1"/>
    </source>
</evidence>
<dbReference type="PROSITE" id="PS51257">
    <property type="entry name" value="PROKAR_LIPOPROTEIN"/>
    <property type="match status" value="1"/>
</dbReference>
<proteinExistence type="predicted"/>
<keyword evidence="1" id="KW-0472">Membrane</keyword>
<accession>A0A645EGJ8</accession>
<dbReference type="AlphaFoldDB" id="A0A645EGJ8"/>
<gene>
    <name evidence="2" type="ORF">SDC9_147635</name>
</gene>
<organism evidence="2">
    <name type="scientific">bioreactor metagenome</name>
    <dbReference type="NCBI Taxonomy" id="1076179"/>
    <lineage>
        <taxon>unclassified sequences</taxon>
        <taxon>metagenomes</taxon>
        <taxon>ecological metagenomes</taxon>
    </lineage>
</organism>
<comment type="caution">
    <text evidence="2">The sequence shown here is derived from an EMBL/GenBank/DDBJ whole genome shotgun (WGS) entry which is preliminary data.</text>
</comment>
<keyword evidence="1" id="KW-1133">Transmembrane helix</keyword>
<name>A0A645EGJ8_9ZZZZ</name>